<dbReference type="PANTHER" id="PTHR20935">
    <property type="entry name" value="PHOSPHOGLYCERATE MUTASE-RELATED"/>
    <property type="match status" value="1"/>
</dbReference>
<dbReference type="SUPFAM" id="SSF53254">
    <property type="entry name" value="Phosphoglycerate mutase-like"/>
    <property type="match status" value="1"/>
</dbReference>
<organism evidence="2 3">
    <name type="scientific">Amnibacterium endophyticum</name>
    <dbReference type="NCBI Taxonomy" id="2109337"/>
    <lineage>
        <taxon>Bacteria</taxon>
        <taxon>Bacillati</taxon>
        <taxon>Actinomycetota</taxon>
        <taxon>Actinomycetes</taxon>
        <taxon>Micrococcales</taxon>
        <taxon>Microbacteriaceae</taxon>
        <taxon>Amnibacterium</taxon>
    </lineage>
</organism>
<reference evidence="3" key="1">
    <citation type="journal article" date="2019" name="Int. J. Syst. Evol. Microbiol.">
        <title>The Global Catalogue of Microorganisms (GCM) 10K type strain sequencing project: providing services to taxonomists for standard genome sequencing and annotation.</title>
        <authorList>
            <consortium name="The Broad Institute Genomics Platform"/>
            <consortium name="The Broad Institute Genome Sequencing Center for Infectious Disease"/>
            <person name="Wu L."/>
            <person name="Ma J."/>
        </authorList>
    </citation>
    <scope>NUCLEOTIDE SEQUENCE [LARGE SCALE GENOMIC DNA]</scope>
    <source>
        <strain evidence="3">CGMCC 1.12471</strain>
    </source>
</reference>
<dbReference type="Proteomes" id="UP001597347">
    <property type="component" value="Unassembled WGS sequence"/>
</dbReference>
<dbReference type="InterPro" id="IPR029033">
    <property type="entry name" value="His_PPase_superfam"/>
</dbReference>
<dbReference type="EMBL" id="JBHUEA010000010">
    <property type="protein sequence ID" value="MFD1721499.1"/>
    <property type="molecule type" value="Genomic_DNA"/>
</dbReference>
<dbReference type="Pfam" id="PF00300">
    <property type="entry name" value="His_Phos_1"/>
    <property type="match status" value="1"/>
</dbReference>
<dbReference type="CDD" id="cd07067">
    <property type="entry name" value="HP_PGM_like"/>
    <property type="match status" value="1"/>
</dbReference>
<evidence type="ECO:0000313" key="3">
    <source>
        <dbReference type="Proteomes" id="UP001597347"/>
    </source>
</evidence>
<sequence length="200" mass="21550">MSQHLYLVRHGEHRDAEHGLTDGPLSPRGRRQAEQLAGRLGGLPITALWHAPSVSATETAGIVAELLPSVHPKPSALLFDTIPSGPVDGTPKAFGAWFASITEAEIEAGSAQMADAEAEFVIPGGQERHDVLITHNLVIAEFVRFAFDAPAWRWLGLTQAHCGLTVLRVRSGRPVTLLTHNDLAHLPVELRTGLVEPLPI</sequence>
<dbReference type="PANTHER" id="PTHR20935:SF0">
    <property type="entry name" value="SERINE_THREONINE-PROTEIN PHOSPHATASE PGAM5, MITOCHONDRIAL"/>
    <property type="match status" value="1"/>
</dbReference>
<dbReference type="GO" id="GO:0016787">
    <property type="term" value="F:hydrolase activity"/>
    <property type="evidence" value="ECO:0007669"/>
    <property type="project" value="UniProtKB-KW"/>
</dbReference>
<dbReference type="RefSeq" id="WP_377933783.1">
    <property type="nucleotide sequence ID" value="NZ_JBHUEA010000010.1"/>
</dbReference>
<dbReference type="EC" id="3.1.3.-" evidence="2"/>
<accession>A0ABW4LHJ1</accession>
<comment type="caution">
    <text evidence="2">The sequence shown here is derived from an EMBL/GenBank/DDBJ whole genome shotgun (WGS) entry which is preliminary data.</text>
</comment>
<dbReference type="InterPro" id="IPR013078">
    <property type="entry name" value="His_Pase_superF_clade-1"/>
</dbReference>
<protein>
    <submittedName>
        <fullName evidence="2">Histidine phosphatase family protein</fullName>
        <ecNumber evidence="2">3.1.3.-</ecNumber>
    </submittedName>
</protein>
<proteinExistence type="predicted"/>
<dbReference type="Gene3D" id="3.40.50.1240">
    <property type="entry name" value="Phosphoglycerate mutase-like"/>
    <property type="match status" value="1"/>
</dbReference>
<keyword evidence="3" id="KW-1185">Reference proteome</keyword>
<keyword evidence="1 2" id="KW-0378">Hydrolase</keyword>
<evidence type="ECO:0000313" key="2">
    <source>
        <dbReference type="EMBL" id="MFD1721499.1"/>
    </source>
</evidence>
<gene>
    <name evidence="2" type="ORF">ACFSBI_08050</name>
</gene>
<dbReference type="SMART" id="SM00855">
    <property type="entry name" value="PGAM"/>
    <property type="match status" value="1"/>
</dbReference>
<name>A0ABW4LHJ1_9MICO</name>
<dbReference type="InterPro" id="IPR051021">
    <property type="entry name" value="Mito_Ser/Thr_phosphatase"/>
</dbReference>
<evidence type="ECO:0000256" key="1">
    <source>
        <dbReference type="ARBA" id="ARBA00022801"/>
    </source>
</evidence>